<dbReference type="Proteomes" id="UP000002624">
    <property type="component" value="Unassembled WGS sequence"/>
</dbReference>
<protein>
    <submittedName>
        <fullName evidence="2">Uncharacterized protein</fullName>
    </submittedName>
</protein>
<name>C6HSJ2_AJECH</name>
<accession>C6HSJ2</accession>
<proteinExistence type="predicted"/>
<evidence type="ECO:0000256" key="1">
    <source>
        <dbReference type="SAM" id="MobiDB-lite"/>
    </source>
</evidence>
<reference evidence="3" key="1">
    <citation type="submission" date="2009-05" db="EMBL/GenBank/DDBJ databases">
        <title>The genome sequence of Ajellomyces capsulatus strain H143.</title>
        <authorList>
            <person name="Champion M."/>
            <person name="Cuomo C.A."/>
            <person name="Ma L.-J."/>
            <person name="Henn M.R."/>
            <person name="Sil A."/>
            <person name="Goldman B."/>
            <person name="Young S.K."/>
            <person name="Kodira C.D."/>
            <person name="Zeng Q."/>
            <person name="Koehrsen M."/>
            <person name="Alvarado L."/>
            <person name="Berlin A.M."/>
            <person name="Borenstein D."/>
            <person name="Chen Z."/>
            <person name="Engels R."/>
            <person name="Freedman E."/>
            <person name="Gellesch M."/>
            <person name="Goldberg J."/>
            <person name="Griggs A."/>
            <person name="Gujja S."/>
            <person name="Heiman D.I."/>
            <person name="Hepburn T.A."/>
            <person name="Howarth C."/>
            <person name="Jen D."/>
            <person name="Larson L."/>
            <person name="Lewis B."/>
            <person name="Mehta T."/>
            <person name="Park D."/>
            <person name="Pearson M."/>
            <person name="Roberts A."/>
            <person name="Saif S."/>
            <person name="Shea T.D."/>
            <person name="Shenoy N."/>
            <person name="Sisk P."/>
            <person name="Stolte C."/>
            <person name="Sykes S."/>
            <person name="Walk T."/>
            <person name="White J."/>
            <person name="Yandava C."/>
            <person name="Klein B."/>
            <person name="McEwen J.G."/>
            <person name="Puccia R."/>
            <person name="Goldman G.H."/>
            <person name="Felipe M.S."/>
            <person name="Nino-Vega G."/>
            <person name="San-Blas G."/>
            <person name="Taylor J.W."/>
            <person name="Mendoza L."/>
            <person name="Galagan J.E."/>
            <person name="Nusbaum C."/>
            <person name="Birren B.W."/>
        </authorList>
    </citation>
    <scope>NUCLEOTIDE SEQUENCE [LARGE SCALE GENOMIC DNA]</scope>
    <source>
        <strain evidence="3">H143</strain>
    </source>
</reference>
<gene>
    <name evidence="2" type="ORF">HCDG_09173</name>
</gene>
<sequence length="136" mass="14891">MAMTTCAEAGETWTPVPLDSSSSSVKEEWSEPWERGPRSPGQAVPTGKGEVSVSGNPGCGYQSLRERAGCHEESHRINGLEIELHRETAIEEKGERELGISELGSEKENKGMNNYWYIRKAAVLAEQDSSRIVAGE</sequence>
<dbReference type="EMBL" id="GG692438">
    <property type="protein sequence ID" value="EER36742.1"/>
    <property type="molecule type" value="Genomic_DNA"/>
</dbReference>
<organism evidence="2 3">
    <name type="scientific">Ajellomyces capsulatus (strain H143)</name>
    <name type="common">Darling's disease fungus</name>
    <name type="synonym">Histoplasma capsulatum</name>
    <dbReference type="NCBI Taxonomy" id="544712"/>
    <lineage>
        <taxon>Eukaryota</taxon>
        <taxon>Fungi</taxon>
        <taxon>Dikarya</taxon>
        <taxon>Ascomycota</taxon>
        <taxon>Pezizomycotina</taxon>
        <taxon>Eurotiomycetes</taxon>
        <taxon>Eurotiomycetidae</taxon>
        <taxon>Onygenales</taxon>
        <taxon>Ajellomycetaceae</taxon>
        <taxon>Histoplasma</taxon>
    </lineage>
</organism>
<dbReference type="AlphaFoldDB" id="C6HSJ2"/>
<dbReference type="HOGENOM" id="CLU_1874872_0_0_1"/>
<feature type="region of interest" description="Disordered" evidence="1">
    <location>
        <begin position="1"/>
        <end position="58"/>
    </location>
</feature>
<evidence type="ECO:0000313" key="2">
    <source>
        <dbReference type="EMBL" id="EER36742.1"/>
    </source>
</evidence>
<evidence type="ECO:0000313" key="3">
    <source>
        <dbReference type="Proteomes" id="UP000002624"/>
    </source>
</evidence>
<feature type="compositionally biased region" description="Basic and acidic residues" evidence="1">
    <location>
        <begin position="25"/>
        <end position="37"/>
    </location>
</feature>
<dbReference type="VEuPathDB" id="FungiDB:HCDG_09173"/>